<gene>
    <name evidence="3" type="ORF">EDC90_10841</name>
</gene>
<sequence length="138" mass="15301">MGSTDNEQQAFVFKKFETGIAAIRSEVNKGLERAGGKCPQRSRKGFAPHLEWVEVVIEPKDLPGHEGKQKVLTGEDVSERLDVVPARFRVIVIRRPKYVFKNKDGVVHPTAQTARQGQRDGADVGLDSNYDCTPPIST</sequence>
<accession>A0A4R3NC36</accession>
<dbReference type="Pfam" id="PF13005">
    <property type="entry name" value="zf-IS66"/>
    <property type="match status" value="1"/>
</dbReference>
<name>A0A4R3NC36_9HYPH</name>
<evidence type="ECO:0000259" key="2">
    <source>
        <dbReference type="Pfam" id="PF13005"/>
    </source>
</evidence>
<evidence type="ECO:0000313" key="4">
    <source>
        <dbReference type="Proteomes" id="UP000295097"/>
    </source>
</evidence>
<evidence type="ECO:0000256" key="1">
    <source>
        <dbReference type="SAM" id="MobiDB-lite"/>
    </source>
</evidence>
<dbReference type="InterPro" id="IPR024474">
    <property type="entry name" value="Znf_dom_IS66"/>
</dbReference>
<keyword evidence="4" id="KW-1185">Reference proteome</keyword>
<feature type="domain" description="Transposase IS66 zinc-finger binding" evidence="2">
    <location>
        <begin position="73"/>
        <end position="98"/>
    </location>
</feature>
<feature type="region of interest" description="Disordered" evidence="1">
    <location>
        <begin position="112"/>
        <end position="138"/>
    </location>
</feature>
<dbReference type="Proteomes" id="UP000295097">
    <property type="component" value="Unassembled WGS sequence"/>
</dbReference>
<proteinExistence type="predicted"/>
<reference evidence="3 4" key="1">
    <citation type="submission" date="2019-03" db="EMBL/GenBank/DDBJ databases">
        <title>Freshwater and sediment microbial communities from various areas in North America, analyzing microbe dynamics in response to fracking.</title>
        <authorList>
            <person name="Lamendella R."/>
        </authorList>
    </citation>
    <scope>NUCLEOTIDE SEQUENCE [LARGE SCALE GENOMIC DNA]</scope>
    <source>
        <strain evidence="3 4">175.2</strain>
    </source>
</reference>
<dbReference type="EMBL" id="SMAR01000084">
    <property type="protein sequence ID" value="TCT27464.1"/>
    <property type="molecule type" value="Genomic_DNA"/>
</dbReference>
<protein>
    <submittedName>
        <fullName evidence="3">Transposase IS66-like protein</fullName>
    </submittedName>
</protein>
<organism evidence="3 4">
    <name type="scientific">Martelella mediterranea</name>
    <dbReference type="NCBI Taxonomy" id="293089"/>
    <lineage>
        <taxon>Bacteria</taxon>
        <taxon>Pseudomonadati</taxon>
        <taxon>Pseudomonadota</taxon>
        <taxon>Alphaproteobacteria</taxon>
        <taxon>Hyphomicrobiales</taxon>
        <taxon>Aurantimonadaceae</taxon>
        <taxon>Martelella</taxon>
    </lineage>
</organism>
<dbReference type="AlphaFoldDB" id="A0A4R3NC36"/>
<evidence type="ECO:0000313" key="3">
    <source>
        <dbReference type="EMBL" id="TCT27464.1"/>
    </source>
</evidence>
<comment type="caution">
    <text evidence="3">The sequence shown here is derived from an EMBL/GenBank/DDBJ whole genome shotgun (WGS) entry which is preliminary data.</text>
</comment>